<reference evidence="2" key="1">
    <citation type="submission" date="2020-02" db="EMBL/GenBank/DDBJ databases">
        <authorList>
            <person name="Scholz U."/>
            <person name="Mascher M."/>
            <person name="Fiebig A."/>
        </authorList>
    </citation>
    <scope>NUCLEOTIDE SEQUENCE</scope>
</reference>
<feature type="compositionally biased region" description="Basic and acidic residues" evidence="1">
    <location>
        <begin position="42"/>
        <end position="51"/>
    </location>
</feature>
<gene>
    <name evidence="2" type="ORF">SI8410_05006424</name>
</gene>
<dbReference type="Proteomes" id="UP000663760">
    <property type="component" value="Chromosome 5"/>
</dbReference>
<evidence type="ECO:0000313" key="2">
    <source>
        <dbReference type="EMBL" id="CAA7395761.1"/>
    </source>
</evidence>
<organism evidence="2 3">
    <name type="scientific">Spirodela intermedia</name>
    <name type="common">Intermediate duckweed</name>
    <dbReference type="NCBI Taxonomy" id="51605"/>
    <lineage>
        <taxon>Eukaryota</taxon>
        <taxon>Viridiplantae</taxon>
        <taxon>Streptophyta</taxon>
        <taxon>Embryophyta</taxon>
        <taxon>Tracheophyta</taxon>
        <taxon>Spermatophyta</taxon>
        <taxon>Magnoliopsida</taxon>
        <taxon>Liliopsida</taxon>
        <taxon>Araceae</taxon>
        <taxon>Lemnoideae</taxon>
        <taxon>Spirodela</taxon>
    </lineage>
</organism>
<keyword evidence="3" id="KW-1185">Reference proteome</keyword>
<accession>A0A7I8KDJ7</accession>
<feature type="region of interest" description="Disordered" evidence="1">
    <location>
        <begin position="42"/>
        <end position="97"/>
    </location>
</feature>
<feature type="compositionally biased region" description="Polar residues" evidence="1">
    <location>
        <begin position="52"/>
        <end position="62"/>
    </location>
</feature>
<name>A0A7I8KDJ7_SPIIN</name>
<sequence>MAFIIFYYLSHNWLAEEKKKRNQSLVNDILILKIIMEKRLPKAHQDRHKLDTTQPKTNTQRSITKEKKKKNLHGTVNGVPKTDGRRETKRISGLSHI</sequence>
<proteinExistence type="predicted"/>
<dbReference type="EMBL" id="LR746268">
    <property type="protein sequence ID" value="CAA7395761.1"/>
    <property type="molecule type" value="Genomic_DNA"/>
</dbReference>
<evidence type="ECO:0000256" key="1">
    <source>
        <dbReference type="SAM" id="MobiDB-lite"/>
    </source>
</evidence>
<evidence type="ECO:0000313" key="3">
    <source>
        <dbReference type="Proteomes" id="UP000663760"/>
    </source>
</evidence>
<protein>
    <submittedName>
        <fullName evidence="2">Uncharacterized protein</fullName>
    </submittedName>
</protein>
<dbReference type="AlphaFoldDB" id="A0A7I8KDJ7"/>